<dbReference type="OrthoDB" id="311172at2759"/>
<dbReference type="EMBL" id="CAJVCH010428454">
    <property type="protein sequence ID" value="CAG7818704.1"/>
    <property type="molecule type" value="Genomic_DNA"/>
</dbReference>
<proteinExistence type="predicted"/>
<feature type="non-terminal residue" evidence="3">
    <location>
        <position position="1"/>
    </location>
</feature>
<dbReference type="GO" id="GO:0009254">
    <property type="term" value="P:peptidoglycan turnover"/>
    <property type="evidence" value="ECO:0007669"/>
    <property type="project" value="TreeGrafter"/>
</dbReference>
<dbReference type="InterPro" id="IPR001347">
    <property type="entry name" value="SIS_dom"/>
</dbReference>
<dbReference type="Pfam" id="PF22645">
    <property type="entry name" value="GKRP_SIS_N"/>
    <property type="match status" value="1"/>
</dbReference>
<organism evidence="3 4">
    <name type="scientific">Allacma fusca</name>
    <dbReference type="NCBI Taxonomy" id="39272"/>
    <lineage>
        <taxon>Eukaryota</taxon>
        <taxon>Metazoa</taxon>
        <taxon>Ecdysozoa</taxon>
        <taxon>Arthropoda</taxon>
        <taxon>Hexapoda</taxon>
        <taxon>Collembola</taxon>
        <taxon>Symphypleona</taxon>
        <taxon>Sminthuridae</taxon>
        <taxon>Allacma</taxon>
    </lineage>
</organism>
<evidence type="ECO:0000313" key="4">
    <source>
        <dbReference type="Proteomes" id="UP000708208"/>
    </source>
</evidence>
<evidence type="ECO:0000256" key="1">
    <source>
        <dbReference type="ARBA" id="ARBA00023239"/>
    </source>
</evidence>
<dbReference type="GO" id="GO:0046348">
    <property type="term" value="P:amino sugar catabolic process"/>
    <property type="evidence" value="ECO:0007669"/>
    <property type="project" value="InterPro"/>
</dbReference>
<dbReference type="PANTHER" id="PTHR10088:SF4">
    <property type="entry name" value="GLUCOKINASE REGULATORY PROTEIN"/>
    <property type="match status" value="1"/>
</dbReference>
<dbReference type="CDD" id="cd05007">
    <property type="entry name" value="SIS_Etherase"/>
    <property type="match status" value="1"/>
</dbReference>
<evidence type="ECO:0000313" key="3">
    <source>
        <dbReference type="EMBL" id="CAG7818704.1"/>
    </source>
</evidence>
<sequence>TTEYTRTFTDICSRTDNKRNRRIHNWTRYPKRVNVKRSVSACTNTQSSCEPYPWAVKPSRINLIDNILSSRTLTISLVEKITHLRIQCGATRSFAILRWENQEIRLQFPPANYKLLSRSELQEFITQVQFSVEESLPAPFTVRRVGIGMPGILNDEHRNVVKSTLQNSFPNLENVWVGSDVQVAFKCLQEIPDEKHVKTLIIAGTGSVCCANSPAQDPTDVAGLAKIGGNGHILGDRGSGYAIGLAAIRASYRQLEYTAKTVIQTWTQTKDEVATAVVQNAIQDLTQDFTQLVKKLSLQDGTRVLLGFTGSLLTKSPEYAAALSEKIRAGLPNVDIEILKDTVKGALMYTREETQQLEEISEESILRKKILPVLTSLSVTEMRNQGSKDLDKMLVLEGIELMLKEEKKIHVEIRKEAGKIAQLALKIAKAFKNGGRLIYVGAGSSGRLGILDAAECPPTFKAPHHWVQGIIAGGSAAVFRAVEGAEDSTVGGALSIRARGVNEKDVVLGIAASGRTPFVWGALSEAINAKAFTAFLTFNPNLEIKLPLNIVMTFNVGPEVLTGSTRLKCGTATKIILNMLTTLSMVKYGKVLENLMVDLNASNEKLRERAVRIVLAILNAEEPRVTAEEAKAALEENEFDIKTAVQNLRGPDYEDEYQHSKYFTNTNGI</sequence>
<dbReference type="GO" id="GO:0016803">
    <property type="term" value="F:ether hydrolase activity"/>
    <property type="evidence" value="ECO:0007669"/>
    <property type="project" value="TreeGrafter"/>
</dbReference>
<dbReference type="GO" id="GO:0016835">
    <property type="term" value="F:carbon-oxygen lyase activity"/>
    <property type="evidence" value="ECO:0007669"/>
    <property type="project" value="InterPro"/>
</dbReference>
<dbReference type="InterPro" id="IPR040190">
    <property type="entry name" value="MURQ/GCKR"/>
</dbReference>
<reference evidence="3" key="1">
    <citation type="submission" date="2021-06" db="EMBL/GenBank/DDBJ databases">
        <authorList>
            <person name="Hodson N. C."/>
            <person name="Mongue J. A."/>
            <person name="Jaron S. K."/>
        </authorList>
    </citation>
    <scope>NUCLEOTIDE SEQUENCE</scope>
</reference>
<accession>A0A8J2LA06</accession>
<dbReference type="GO" id="GO:0097367">
    <property type="term" value="F:carbohydrate derivative binding"/>
    <property type="evidence" value="ECO:0007669"/>
    <property type="project" value="InterPro"/>
</dbReference>
<feature type="domain" description="SIS" evidence="2">
    <location>
        <begin position="427"/>
        <end position="590"/>
    </location>
</feature>
<dbReference type="Proteomes" id="UP000708208">
    <property type="component" value="Unassembled WGS sequence"/>
</dbReference>
<dbReference type="InterPro" id="IPR005488">
    <property type="entry name" value="Etherase_MurQ"/>
</dbReference>
<name>A0A8J2LA06_9HEXA</name>
<evidence type="ECO:0000259" key="2">
    <source>
        <dbReference type="PROSITE" id="PS51464"/>
    </source>
</evidence>
<dbReference type="PANTHER" id="PTHR10088">
    <property type="entry name" value="GLUCOKINASE REGULATORY PROTEIN"/>
    <property type="match status" value="1"/>
</dbReference>
<dbReference type="PROSITE" id="PS51464">
    <property type="entry name" value="SIS"/>
    <property type="match status" value="1"/>
</dbReference>
<keyword evidence="4" id="KW-1185">Reference proteome</keyword>
<keyword evidence="1" id="KW-0456">Lyase</keyword>
<dbReference type="NCBIfam" id="NF003915">
    <property type="entry name" value="PRK05441.1"/>
    <property type="match status" value="1"/>
</dbReference>
<comment type="caution">
    <text evidence="3">The sequence shown here is derived from an EMBL/GenBank/DDBJ whole genome shotgun (WGS) entry which is preliminary data.</text>
</comment>
<dbReference type="AlphaFoldDB" id="A0A8J2LA06"/>
<gene>
    <name evidence="3" type="ORF">AFUS01_LOCUS29189</name>
</gene>
<dbReference type="NCBIfam" id="NF009222">
    <property type="entry name" value="PRK12570.1"/>
    <property type="match status" value="1"/>
</dbReference>
<protein>
    <recommendedName>
        <fullName evidence="2">SIS domain-containing protein</fullName>
    </recommendedName>
</protein>